<accession>A0A2K1R4B2</accession>
<organism evidence="1">
    <name type="scientific">Populus trichocarpa</name>
    <name type="common">Western balsam poplar</name>
    <name type="synonym">Populus balsamifera subsp. trichocarpa</name>
    <dbReference type="NCBI Taxonomy" id="3694"/>
    <lineage>
        <taxon>Eukaryota</taxon>
        <taxon>Viridiplantae</taxon>
        <taxon>Streptophyta</taxon>
        <taxon>Embryophyta</taxon>
        <taxon>Tracheophyta</taxon>
        <taxon>Spermatophyta</taxon>
        <taxon>Magnoliopsida</taxon>
        <taxon>eudicotyledons</taxon>
        <taxon>Gunneridae</taxon>
        <taxon>Pentapetalae</taxon>
        <taxon>rosids</taxon>
        <taxon>fabids</taxon>
        <taxon>Malpighiales</taxon>
        <taxon>Salicaceae</taxon>
        <taxon>Saliceae</taxon>
        <taxon>Populus</taxon>
    </lineage>
</organism>
<reference evidence="1" key="1">
    <citation type="journal article" date="2006" name="Science">
        <title>The genome of black cottonwood, Populus trichocarpa (Torr. &amp; Gray).</title>
        <authorList>
            <person name="Tuskan G.A."/>
            <person name="Difazio S."/>
            <person name="Jansson S."/>
            <person name="Bohlmann J."/>
            <person name="Grigoriev I."/>
            <person name="Hellsten U."/>
            <person name="Putnam N."/>
            <person name="Ralph S."/>
            <person name="Rombauts S."/>
            <person name="Salamov A."/>
            <person name="Schein J."/>
            <person name="Sterck L."/>
            <person name="Aerts A."/>
            <person name="Bhalerao R.R."/>
            <person name="Bhalerao R.P."/>
            <person name="Blaudez D."/>
            <person name="Boerjan W."/>
            <person name="Brun A."/>
            <person name="Brunner A."/>
            <person name="Busov V."/>
            <person name="Campbell M."/>
            <person name="Carlson J."/>
            <person name="Chalot M."/>
            <person name="Chapman J."/>
            <person name="Chen G.L."/>
            <person name="Cooper D."/>
            <person name="Coutinho P.M."/>
            <person name="Couturier J."/>
            <person name="Covert S."/>
            <person name="Cronk Q."/>
            <person name="Cunningham R."/>
            <person name="Davis J."/>
            <person name="Degroeve S."/>
            <person name="Dejardin A."/>
            <person name="Depamphilis C."/>
            <person name="Detter J."/>
            <person name="Dirks B."/>
            <person name="Dubchak I."/>
            <person name="Duplessis S."/>
            <person name="Ehlting J."/>
            <person name="Ellis B."/>
            <person name="Gendler K."/>
            <person name="Goodstein D."/>
            <person name="Gribskov M."/>
            <person name="Grimwood J."/>
            <person name="Groover A."/>
            <person name="Gunter L."/>
            <person name="Hamberger B."/>
            <person name="Heinze B."/>
            <person name="Helariutta Y."/>
            <person name="Henrissat B."/>
            <person name="Holligan D."/>
            <person name="Holt R."/>
            <person name="Huang W."/>
            <person name="Islam-Faridi N."/>
            <person name="Jones S."/>
            <person name="Jones-Rhoades M."/>
            <person name="Jorgensen R."/>
            <person name="Joshi C."/>
            <person name="Kangasjarvi J."/>
            <person name="Karlsson J."/>
            <person name="Kelleher C."/>
            <person name="Kirkpatrick R."/>
            <person name="Kirst M."/>
            <person name="Kohler A."/>
            <person name="Kalluri U."/>
            <person name="Larimer F."/>
            <person name="Leebens-Mack J."/>
            <person name="Leple J.C."/>
            <person name="Locascio P."/>
            <person name="Lou Y."/>
            <person name="Lucas S."/>
            <person name="Martin F."/>
            <person name="Montanini B."/>
            <person name="Napoli C."/>
            <person name="Nelson D.R."/>
            <person name="Nelson C."/>
            <person name="Nieminen K."/>
            <person name="Nilsson O."/>
            <person name="Pereda V."/>
            <person name="Peter G."/>
            <person name="Philippe R."/>
            <person name="Pilate G."/>
            <person name="Poliakov A."/>
            <person name="Razumovskaya J."/>
            <person name="Richardson P."/>
            <person name="Rinaldi C."/>
            <person name="Ritland K."/>
            <person name="Rouze P."/>
            <person name="Ryaboy D."/>
            <person name="Schmutz J."/>
            <person name="Schrader J."/>
            <person name="Segerman B."/>
            <person name="Shin H."/>
            <person name="Siddiqui A."/>
            <person name="Sterky F."/>
            <person name="Terry A."/>
            <person name="Tsai C.J."/>
            <person name="Uberbacher E."/>
            <person name="Unneberg P."/>
            <person name="Vahala J."/>
            <person name="Wall K."/>
            <person name="Wessler S."/>
            <person name="Yang G."/>
            <person name="Yin T."/>
            <person name="Douglas C."/>
            <person name="Marra M."/>
            <person name="Sandberg G."/>
            <person name="Van de Peer Y."/>
            <person name="Rokhsar D."/>
        </authorList>
    </citation>
    <scope>NUCLEOTIDE SEQUENCE [LARGE SCALE GENOMIC DNA]</scope>
    <source>
        <strain evidence="1">Nisqually-1</strain>
    </source>
</reference>
<gene>
    <name evidence="1" type="ORF">POPTR_T170100</name>
</gene>
<reference evidence="1" key="2">
    <citation type="submission" date="2017-07" db="EMBL/GenBank/DDBJ databases">
        <title>WGS assembly of Populus trichocarpa.</title>
        <authorList>
            <person name="Tuskan G."/>
            <person name="Difazio S."/>
            <person name="Jansson S."/>
            <person name="Bohlmann J."/>
            <person name="Grigoriev I."/>
            <person name="Hellsten U."/>
            <person name="Putnam N."/>
            <person name="Ralph S."/>
            <person name="Rombauts S."/>
            <person name="Salamov A."/>
            <person name="Schein J."/>
            <person name="Sterck L."/>
            <person name="Aerts A."/>
            <person name="Bhalerao R."/>
            <person name="Bhalerao R."/>
            <person name="Blaudez D."/>
            <person name="Boerjan W."/>
            <person name="Brun A."/>
            <person name="Brunner A."/>
            <person name="Busov V."/>
            <person name="Campbell M."/>
            <person name="Carlson J."/>
            <person name="Chalot M."/>
            <person name="Chapman J."/>
            <person name="Chen G."/>
            <person name="Cooper D."/>
            <person name="Coutinho P."/>
            <person name="Couturier J."/>
            <person name="Covert S."/>
            <person name="Cronk Q."/>
            <person name="Cunningham R."/>
            <person name="Davis J."/>
            <person name="Degroeve S."/>
            <person name="Dejardin A."/>
            <person name="Depamphilis C."/>
            <person name="Detter J."/>
            <person name="Dirks B."/>
            <person name="Dubchak I."/>
            <person name="Duplessis S."/>
            <person name="Ehlting J."/>
            <person name="Ellis B."/>
            <person name="Gendler K."/>
            <person name="Goodstein D."/>
            <person name="Gribskov M."/>
            <person name="Grimwood J."/>
            <person name="Groover A."/>
            <person name="Gunter L."/>
            <person name="Hamberger B."/>
            <person name="Heinze B."/>
            <person name="Helariutta Y."/>
            <person name="Henrissat B."/>
            <person name="Holligan D."/>
            <person name="Holt R."/>
            <person name="Huang W."/>
            <person name="Islam-Faridi N."/>
            <person name="Jones S."/>
            <person name="Jones-Rhoades M."/>
            <person name="Jorgensen R."/>
            <person name="Joshi C."/>
            <person name="Kangasjarvi J."/>
            <person name="Karlsson J."/>
            <person name="Kelleher C."/>
            <person name="Kirkpatrick R."/>
            <person name="Kirst M."/>
            <person name="Kohler A."/>
            <person name="Kalluri U."/>
            <person name="Larimer F."/>
            <person name="Leebens-Mack J."/>
            <person name="Leple J."/>
            <person name="Locascio P."/>
            <person name="Lou Y."/>
            <person name="Lucas S."/>
            <person name="Martin F."/>
            <person name="Montanini B."/>
            <person name="Napoli C."/>
            <person name="Nelson D."/>
            <person name="Nelson C."/>
            <person name="Nieminen K."/>
            <person name="Nilsson O."/>
            <person name="Pereda V."/>
            <person name="Peter G."/>
            <person name="Philippe R."/>
            <person name="Pilate G."/>
            <person name="Poliakov A."/>
            <person name="Razumovskaya J."/>
            <person name="Richardson P."/>
            <person name="Rinaldi C."/>
            <person name="Ritland K."/>
            <person name="Rouze P."/>
            <person name="Ryaboy D."/>
            <person name="Schmutz J."/>
            <person name="Schrader J."/>
            <person name="Segerman B."/>
            <person name="Shin H."/>
            <person name="Siddiqui A."/>
            <person name="Sterky F."/>
            <person name="Terry A."/>
            <person name="Tsai C."/>
            <person name="Uberbacher E."/>
            <person name="Unneberg P."/>
            <person name="Vahala J."/>
            <person name="Wall K."/>
            <person name="Wessler S."/>
            <person name="Yang G."/>
            <person name="Yin T."/>
            <person name="Douglas C."/>
            <person name="Marra M."/>
            <person name="Sandberg G."/>
            <person name="Van De Peer Y."/>
            <person name="Rokhsar D."/>
        </authorList>
    </citation>
    <scope>NUCLEOTIDE SEQUENCE</scope>
    <source>
        <strain evidence="1">Nisqually-1</strain>
    </source>
</reference>
<dbReference type="EMBL" id="KZ623730">
    <property type="protein sequence ID" value="PNS22126.1"/>
    <property type="molecule type" value="Genomic_DNA"/>
</dbReference>
<name>A0A2K1R4B2_POPTR</name>
<dbReference type="InParanoid" id="A0A2K1R4B2"/>
<evidence type="ECO:0000313" key="1">
    <source>
        <dbReference type="EMBL" id="PNS22126.1"/>
    </source>
</evidence>
<protein>
    <submittedName>
        <fullName evidence="1">Uncharacterized protein</fullName>
    </submittedName>
</protein>
<sequence>MKRRNKTELQGYIVCKKFHYLIKGEISLSQHRRGLGTHHLPFNVGEAGKTNALPSSFKQRNLGCQMGRWYQNLHYRLRYQNPRLVNWLPKLGLILSPW</sequence>
<proteinExistence type="predicted"/>
<dbReference type="AlphaFoldDB" id="A0A2K1R4B2"/>